<feature type="transmembrane region" description="Helical" evidence="2">
    <location>
        <begin position="173"/>
        <end position="193"/>
    </location>
</feature>
<dbReference type="AlphaFoldDB" id="A0A7J7C3C3"/>
<evidence type="ECO:0000256" key="1">
    <source>
        <dbReference type="SAM" id="MobiDB-lite"/>
    </source>
</evidence>
<dbReference type="Proteomes" id="UP000593562">
    <property type="component" value="Unassembled WGS sequence"/>
</dbReference>
<keyword evidence="2" id="KW-1133">Transmembrane helix</keyword>
<sequence length="208" mass="23281">MADNPKLEISDSCDSYGSENKIGTQKISVLDHVNGFQYESTDKSDSFVIDMESFCHGTKKDCTPNSRITLQRNLSRKGSMPMRSSDKKINTNFNTNKCSNDRDTITTIAALSPKGSSMPERPATAVTVGSTDHSNKQLHNQITITTTTENRFPLRRNSFKRATPSWILDPKRVLLMFATLSSMGTILLIYFTLSISKISTDENVDWLQ</sequence>
<dbReference type="FunCoup" id="A0A7J7C3C3">
    <property type="interactions" value="227"/>
</dbReference>
<dbReference type="InParanoid" id="A0A7J7C3C3"/>
<name>A0A7J7C3C3_TRIWF</name>
<dbReference type="OrthoDB" id="683938at2759"/>
<organism evidence="3 4">
    <name type="scientific">Tripterygium wilfordii</name>
    <name type="common">Thunder God vine</name>
    <dbReference type="NCBI Taxonomy" id="458696"/>
    <lineage>
        <taxon>Eukaryota</taxon>
        <taxon>Viridiplantae</taxon>
        <taxon>Streptophyta</taxon>
        <taxon>Embryophyta</taxon>
        <taxon>Tracheophyta</taxon>
        <taxon>Spermatophyta</taxon>
        <taxon>Magnoliopsida</taxon>
        <taxon>eudicotyledons</taxon>
        <taxon>Gunneridae</taxon>
        <taxon>Pentapetalae</taxon>
        <taxon>rosids</taxon>
        <taxon>fabids</taxon>
        <taxon>Celastrales</taxon>
        <taxon>Celastraceae</taxon>
        <taxon>Tripterygium</taxon>
    </lineage>
</organism>
<keyword evidence="4" id="KW-1185">Reference proteome</keyword>
<accession>A0A7J7C3C3</accession>
<evidence type="ECO:0000313" key="4">
    <source>
        <dbReference type="Proteomes" id="UP000593562"/>
    </source>
</evidence>
<feature type="region of interest" description="Disordered" evidence="1">
    <location>
        <begin position="112"/>
        <end position="132"/>
    </location>
</feature>
<gene>
    <name evidence="3" type="ORF">HS088_TW21G00756</name>
</gene>
<comment type="caution">
    <text evidence="3">The sequence shown here is derived from an EMBL/GenBank/DDBJ whole genome shotgun (WGS) entry which is preliminary data.</text>
</comment>
<evidence type="ECO:0000313" key="3">
    <source>
        <dbReference type="EMBL" id="KAF5728608.1"/>
    </source>
</evidence>
<dbReference type="PANTHER" id="PTHR34064">
    <property type="entry name" value="OS04G0672300 PROTEIN"/>
    <property type="match status" value="1"/>
</dbReference>
<dbReference type="PANTHER" id="PTHR34064:SF4">
    <property type="entry name" value="PROTEIN, PUTATIVE-RELATED"/>
    <property type="match status" value="1"/>
</dbReference>
<proteinExistence type="predicted"/>
<dbReference type="EMBL" id="JAAARO010000021">
    <property type="protein sequence ID" value="KAF5728608.1"/>
    <property type="molecule type" value="Genomic_DNA"/>
</dbReference>
<keyword evidence="2" id="KW-0812">Transmembrane</keyword>
<reference evidence="3 4" key="1">
    <citation type="journal article" date="2020" name="Nat. Commun.">
        <title>Genome of Tripterygium wilfordii and identification of cytochrome P450 involved in triptolide biosynthesis.</title>
        <authorList>
            <person name="Tu L."/>
            <person name="Su P."/>
            <person name="Zhang Z."/>
            <person name="Gao L."/>
            <person name="Wang J."/>
            <person name="Hu T."/>
            <person name="Zhou J."/>
            <person name="Zhang Y."/>
            <person name="Zhao Y."/>
            <person name="Liu Y."/>
            <person name="Song Y."/>
            <person name="Tong Y."/>
            <person name="Lu Y."/>
            <person name="Yang J."/>
            <person name="Xu C."/>
            <person name="Jia M."/>
            <person name="Peters R.J."/>
            <person name="Huang L."/>
            <person name="Gao W."/>
        </authorList>
    </citation>
    <scope>NUCLEOTIDE SEQUENCE [LARGE SCALE GENOMIC DNA]</scope>
    <source>
        <strain evidence="4">cv. XIE 37</strain>
        <tissue evidence="3">Leaf</tissue>
    </source>
</reference>
<protein>
    <submittedName>
        <fullName evidence="3">Uncharacterized protein</fullName>
    </submittedName>
</protein>
<evidence type="ECO:0000256" key="2">
    <source>
        <dbReference type="SAM" id="Phobius"/>
    </source>
</evidence>
<keyword evidence="2" id="KW-0472">Membrane</keyword>